<gene>
    <name evidence="2" type="ORF">AArc1_3441</name>
</gene>
<name>A0A346PJN9_9EURY</name>
<evidence type="ECO:0000313" key="2">
    <source>
        <dbReference type="EMBL" id="AXR79734.1"/>
    </source>
</evidence>
<dbReference type="Proteomes" id="UP000258707">
    <property type="component" value="Chromosome"/>
</dbReference>
<accession>A0A346PJN9</accession>
<dbReference type="EMBL" id="CP024047">
    <property type="protein sequence ID" value="AXR79734.1"/>
    <property type="molecule type" value="Genomic_DNA"/>
</dbReference>
<reference evidence="3" key="1">
    <citation type="submission" date="2017-10" db="EMBL/GenBank/DDBJ databases">
        <title>Phenotypic and genomic properties of facultatively anaerobic sulfur-reducing natronoarchaea from hypersaline soda lakes.</title>
        <authorList>
            <person name="Sorokin D.Y."/>
            <person name="Kublanov I.V."/>
            <person name="Roman P."/>
            <person name="Sinninghe Damste J.S."/>
            <person name="Golyshin P.N."/>
            <person name="Rojo D."/>
            <person name="Ciordia S."/>
            <person name="Mena Md.C."/>
            <person name="Ferrer M."/>
            <person name="Messina E."/>
            <person name="Smedile F."/>
            <person name="La Spada G."/>
            <person name="La Cono V."/>
            <person name="Yakimov M.M."/>
        </authorList>
    </citation>
    <scope>NUCLEOTIDE SEQUENCE [LARGE SCALE GENOMIC DNA]</scope>
    <source>
        <strain evidence="3">AArc1</strain>
    </source>
</reference>
<proteinExistence type="predicted"/>
<dbReference type="AlphaFoldDB" id="A0A346PJN9"/>
<feature type="region of interest" description="Disordered" evidence="1">
    <location>
        <begin position="43"/>
        <end position="73"/>
    </location>
</feature>
<evidence type="ECO:0000313" key="3">
    <source>
        <dbReference type="Proteomes" id="UP000258707"/>
    </source>
</evidence>
<feature type="region of interest" description="Disordered" evidence="1">
    <location>
        <begin position="1"/>
        <end position="25"/>
    </location>
</feature>
<sequence>MAVTGYVRVRTTSSDGGQSPRENRKLAGTRLLAKRWYTTTAETTRADGNLHRRPKRLEPTVTYTDGRNDSSRR</sequence>
<evidence type="ECO:0000256" key="1">
    <source>
        <dbReference type="SAM" id="MobiDB-lite"/>
    </source>
</evidence>
<dbReference type="KEGG" id="nan:AArc1_3441"/>
<organism evidence="2 3">
    <name type="scientific">Natrarchaeobaculum sulfurireducens</name>
    <dbReference type="NCBI Taxonomy" id="2044521"/>
    <lineage>
        <taxon>Archaea</taxon>
        <taxon>Methanobacteriati</taxon>
        <taxon>Methanobacteriota</taxon>
        <taxon>Stenosarchaea group</taxon>
        <taxon>Halobacteria</taxon>
        <taxon>Halobacteriales</taxon>
        <taxon>Natrialbaceae</taxon>
        <taxon>Natrarchaeobaculum</taxon>
    </lineage>
</organism>
<protein>
    <submittedName>
        <fullName evidence="2">Uncharacterized protein</fullName>
    </submittedName>
</protein>